<evidence type="ECO:0000256" key="1">
    <source>
        <dbReference type="SAM" id="MobiDB-lite"/>
    </source>
</evidence>
<keyword evidence="3" id="KW-1185">Reference proteome</keyword>
<organism evidence="2 3">
    <name type="scientific">Corynebacterium timonense</name>
    <dbReference type="NCBI Taxonomy" id="441500"/>
    <lineage>
        <taxon>Bacteria</taxon>
        <taxon>Bacillati</taxon>
        <taxon>Actinomycetota</taxon>
        <taxon>Actinomycetes</taxon>
        <taxon>Mycobacteriales</taxon>
        <taxon>Corynebacteriaceae</taxon>
        <taxon>Corynebacterium</taxon>
    </lineage>
</organism>
<proteinExistence type="predicted"/>
<dbReference type="EMBL" id="LT629765">
    <property type="protein sequence ID" value="SDR97518.1"/>
    <property type="molecule type" value="Genomic_DNA"/>
</dbReference>
<feature type="compositionally biased region" description="Basic and acidic residues" evidence="1">
    <location>
        <begin position="7"/>
        <end position="19"/>
    </location>
</feature>
<feature type="region of interest" description="Disordered" evidence="1">
    <location>
        <begin position="1"/>
        <end position="21"/>
    </location>
</feature>
<dbReference type="Pfam" id="PF11238">
    <property type="entry name" value="DUF3039"/>
    <property type="match status" value="1"/>
</dbReference>
<name>A0A1H1NEZ1_9CORY</name>
<evidence type="ECO:0000313" key="2">
    <source>
        <dbReference type="EMBL" id="SDR97518.1"/>
    </source>
</evidence>
<evidence type="ECO:0008006" key="4">
    <source>
        <dbReference type="Google" id="ProtNLM"/>
    </source>
</evidence>
<dbReference type="eggNOG" id="ENOG5032RRB">
    <property type="taxonomic scope" value="Bacteria"/>
</dbReference>
<reference evidence="2 3" key="1">
    <citation type="submission" date="2016-10" db="EMBL/GenBank/DDBJ databases">
        <authorList>
            <person name="de Groot N.N."/>
        </authorList>
    </citation>
    <scope>NUCLEOTIDE SEQUENCE [LARGE SCALE GENOMIC DNA]</scope>
    <source>
        <strain evidence="2 3">DSM 45434</strain>
    </source>
</reference>
<sequence length="83" mass="9095">MTTTTKTLERTGTDVREDTSSGIDDGTPKFFHYVKKDQIVDSAISGKMVVALCGETFPVKKQAKPGSPVCPKCEAIYKGLRRK</sequence>
<dbReference type="RefSeq" id="WP_019192896.1">
    <property type="nucleotide sequence ID" value="NZ_LT629765.1"/>
</dbReference>
<dbReference type="Proteomes" id="UP000182237">
    <property type="component" value="Chromosome I"/>
</dbReference>
<dbReference type="InterPro" id="IPR021400">
    <property type="entry name" value="DUF3039"/>
</dbReference>
<gene>
    <name evidence="2" type="ORF">SAMN04488539_0754</name>
</gene>
<protein>
    <recommendedName>
        <fullName evidence="4">DUF3039 domain-containing protein</fullName>
    </recommendedName>
</protein>
<accession>A0A1H1NEZ1</accession>
<dbReference type="STRING" id="1203190.GCA_000312345_00024"/>
<evidence type="ECO:0000313" key="3">
    <source>
        <dbReference type="Proteomes" id="UP000182237"/>
    </source>
</evidence>
<dbReference type="AlphaFoldDB" id="A0A1H1NEZ1"/>